<reference evidence="2 3" key="1">
    <citation type="submission" date="2016-04" db="EMBL/GenBank/DDBJ databases">
        <title>Genome sequence of Clostridium magnum DSM 2767.</title>
        <authorList>
            <person name="Poehlein A."/>
            <person name="Uhlig R."/>
            <person name="Fischer R."/>
            <person name="Bahl H."/>
            <person name="Daniel R."/>
        </authorList>
    </citation>
    <scope>NUCLEOTIDE SEQUENCE [LARGE SCALE GENOMIC DNA]</scope>
    <source>
        <strain evidence="2 3">DSM 2767</strain>
    </source>
</reference>
<dbReference type="NCBIfam" id="TIGR02593">
    <property type="entry name" value="CRISPR_cas5"/>
    <property type="match status" value="1"/>
</dbReference>
<gene>
    <name evidence="2" type="ORF">CLMAG_16760</name>
</gene>
<dbReference type="InterPro" id="IPR053725">
    <property type="entry name" value="CRISPR_Cas5_sf"/>
</dbReference>
<evidence type="ECO:0000313" key="3">
    <source>
        <dbReference type="Proteomes" id="UP000076603"/>
    </source>
</evidence>
<protein>
    <submittedName>
        <fullName evidence="2">CRISPR-associated protein Cas5</fullName>
    </submittedName>
</protein>
<sequence>MSDKRAIRLEIYQNLVNYKKPTSFQLKESYPLPPPSTIIGMVHFACSYTEYEPMKVAVQGNFKSRVYDLYTRYEFAGASYEEARHQLKLASNDGKVYGATRGIATSELLVDVNLIIHICPDDDTKVAEIYSAFKSPKEYISLGRREDLIRIDDVKIVDLTEEEVEIETLEDEICFYVPYEYVKNEEVLTKATLYTLNKVYKKEQIRKGVEIRNWEKVKVAYCVGGKNTVESDHIYKDSDNKKVFLI</sequence>
<dbReference type="STRING" id="1121326.CLMAG_16760"/>
<dbReference type="OrthoDB" id="9782505at2"/>
<dbReference type="EMBL" id="LWAE01000002">
    <property type="protein sequence ID" value="KZL91870.1"/>
    <property type="molecule type" value="Genomic_DNA"/>
</dbReference>
<dbReference type="RefSeq" id="WP_066620747.1">
    <property type="nucleotide sequence ID" value="NZ_FQXL01000022.1"/>
</dbReference>
<dbReference type="GO" id="GO:0043571">
    <property type="term" value="P:maintenance of CRISPR repeat elements"/>
    <property type="evidence" value="ECO:0007669"/>
    <property type="project" value="InterPro"/>
</dbReference>
<accession>A0A162SU49</accession>
<dbReference type="PATRIC" id="fig|1121326.3.peg.1652"/>
<keyword evidence="3" id="KW-1185">Reference proteome</keyword>
<proteinExistence type="predicted"/>
<dbReference type="Proteomes" id="UP000076603">
    <property type="component" value="Unassembled WGS sequence"/>
</dbReference>
<keyword evidence="1" id="KW-0051">Antiviral defense</keyword>
<comment type="caution">
    <text evidence="2">The sequence shown here is derived from an EMBL/GenBank/DDBJ whole genome shotgun (WGS) entry which is preliminary data.</text>
</comment>
<evidence type="ECO:0000256" key="1">
    <source>
        <dbReference type="ARBA" id="ARBA00023118"/>
    </source>
</evidence>
<dbReference type="InterPro" id="IPR013422">
    <property type="entry name" value="CRISPR-assoc_prot_Cas5_N"/>
</dbReference>
<evidence type="ECO:0000313" key="2">
    <source>
        <dbReference type="EMBL" id="KZL91870.1"/>
    </source>
</evidence>
<dbReference type="Gene3D" id="3.30.70.3120">
    <property type="match status" value="1"/>
</dbReference>
<dbReference type="Pfam" id="PF09704">
    <property type="entry name" value="Cas_Cas5d"/>
    <property type="match status" value="1"/>
</dbReference>
<dbReference type="GO" id="GO:0051607">
    <property type="term" value="P:defense response to virus"/>
    <property type="evidence" value="ECO:0007669"/>
    <property type="project" value="UniProtKB-KW"/>
</dbReference>
<name>A0A162SU49_9CLOT</name>
<dbReference type="AlphaFoldDB" id="A0A162SU49"/>
<dbReference type="InterPro" id="IPR021124">
    <property type="entry name" value="CRISPR-assoc_prot_Cas5"/>
</dbReference>
<organism evidence="2 3">
    <name type="scientific">Clostridium magnum DSM 2767</name>
    <dbReference type="NCBI Taxonomy" id="1121326"/>
    <lineage>
        <taxon>Bacteria</taxon>
        <taxon>Bacillati</taxon>
        <taxon>Bacillota</taxon>
        <taxon>Clostridia</taxon>
        <taxon>Eubacteriales</taxon>
        <taxon>Clostridiaceae</taxon>
        <taxon>Clostridium</taxon>
    </lineage>
</organism>